<sequence>MTADFQSTVISNTQKKKKLKGKTRYSQPPSVITKHGVHLVWPVFSRVRRESRLNTKSTRKRNQLERVVTLATEIGGKISFCFVFSFKVLRQQKKRCFRVSSQKCQFRKMAASFTREG</sequence>
<evidence type="ECO:0000256" key="1">
    <source>
        <dbReference type="SAM" id="MobiDB-lite"/>
    </source>
</evidence>
<reference evidence="2" key="1">
    <citation type="submission" date="2014-11" db="EMBL/GenBank/DDBJ databases">
        <authorList>
            <person name="Amaro Gonzalez C."/>
        </authorList>
    </citation>
    <scope>NUCLEOTIDE SEQUENCE</scope>
</reference>
<organism evidence="2">
    <name type="scientific">Anguilla anguilla</name>
    <name type="common">European freshwater eel</name>
    <name type="synonym">Muraena anguilla</name>
    <dbReference type="NCBI Taxonomy" id="7936"/>
    <lineage>
        <taxon>Eukaryota</taxon>
        <taxon>Metazoa</taxon>
        <taxon>Chordata</taxon>
        <taxon>Craniata</taxon>
        <taxon>Vertebrata</taxon>
        <taxon>Euteleostomi</taxon>
        <taxon>Actinopterygii</taxon>
        <taxon>Neopterygii</taxon>
        <taxon>Teleostei</taxon>
        <taxon>Anguilliformes</taxon>
        <taxon>Anguillidae</taxon>
        <taxon>Anguilla</taxon>
    </lineage>
</organism>
<accession>A0A0E9X6A4</accession>
<reference evidence="2" key="2">
    <citation type="journal article" date="2015" name="Fish Shellfish Immunol.">
        <title>Early steps in the European eel (Anguilla anguilla)-Vibrio vulnificus interaction in the gills: Role of the RtxA13 toxin.</title>
        <authorList>
            <person name="Callol A."/>
            <person name="Pajuelo D."/>
            <person name="Ebbesson L."/>
            <person name="Teles M."/>
            <person name="MacKenzie S."/>
            <person name="Amaro C."/>
        </authorList>
    </citation>
    <scope>NUCLEOTIDE SEQUENCE</scope>
</reference>
<proteinExistence type="predicted"/>
<evidence type="ECO:0000313" key="2">
    <source>
        <dbReference type="EMBL" id="JAH98154.1"/>
    </source>
</evidence>
<feature type="compositionally biased region" description="Polar residues" evidence="1">
    <location>
        <begin position="1"/>
        <end position="13"/>
    </location>
</feature>
<protein>
    <submittedName>
        <fullName evidence="2">Uncharacterized protein</fullName>
    </submittedName>
</protein>
<dbReference type="EMBL" id="GBXM01010423">
    <property type="protein sequence ID" value="JAH98154.1"/>
    <property type="molecule type" value="Transcribed_RNA"/>
</dbReference>
<dbReference type="AlphaFoldDB" id="A0A0E9X6A4"/>
<name>A0A0E9X6A4_ANGAN</name>
<feature type="compositionally biased region" description="Basic residues" evidence="1">
    <location>
        <begin position="14"/>
        <end position="23"/>
    </location>
</feature>
<feature type="region of interest" description="Disordered" evidence="1">
    <location>
        <begin position="1"/>
        <end position="29"/>
    </location>
</feature>